<dbReference type="AlphaFoldDB" id="A0AAP0JJ66"/>
<dbReference type="EMBL" id="JBBNAF010000006">
    <property type="protein sequence ID" value="KAK9135028.1"/>
    <property type="molecule type" value="Genomic_DNA"/>
</dbReference>
<evidence type="ECO:0000256" key="1">
    <source>
        <dbReference type="SAM" id="MobiDB-lite"/>
    </source>
</evidence>
<accession>A0AAP0JJ66</accession>
<sequence length="112" mass="12408">MRSERFDLASECVLTRTLRNSQLFCARFLHSQRLLYVPPDARQCSLSHFRSSLSALLLPTCHAPCVDASLVTARPQQSSAQSSPTKSPKPTIKANLKLTRERPATTSLQLGL</sequence>
<comment type="caution">
    <text evidence="2">The sequence shown here is derived from an EMBL/GenBank/DDBJ whole genome shotgun (WGS) entry which is preliminary data.</text>
</comment>
<reference evidence="2 3" key="1">
    <citation type="submission" date="2024-01" db="EMBL/GenBank/DDBJ databases">
        <title>Genome assemblies of Stephania.</title>
        <authorList>
            <person name="Yang L."/>
        </authorList>
    </citation>
    <scope>NUCLEOTIDE SEQUENCE [LARGE SCALE GENOMIC DNA]</scope>
    <source>
        <strain evidence="2">YNDBR</strain>
        <tissue evidence="2">Leaf</tissue>
    </source>
</reference>
<keyword evidence="3" id="KW-1185">Reference proteome</keyword>
<name>A0AAP0JJ66_9MAGN</name>
<feature type="compositionally biased region" description="Low complexity" evidence="1">
    <location>
        <begin position="74"/>
        <end position="94"/>
    </location>
</feature>
<gene>
    <name evidence="2" type="ORF">Syun_014358</name>
</gene>
<organism evidence="2 3">
    <name type="scientific">Stephania yunnanensis</name>
    <dbReference type="NCBI Taxonomy" id="152371"/>
    <lineage>
        <taxon>Eukaryota</taxon>
        <taxon>Viridiplantae</taxon>
        <taxon>Streptophyta</taxon>
        <taxon>Embryophyta</taxon>
        <taxon>Tracheophyta</taxon>
        <taxon>Spermatophyta</taxon>
        <taxon>Magnoliopsida</taxon>
        <taxon>Ranunculales</taxon>
        <taxon>Menispermaceae</taxon>
        <taxon>Menispermoideae</taxon>
        <taxon>Cissampelideae</taxon>
        <taxon>Stephania</taxon>
    </lineage>
</organism>
<evidence type="ECO:0000313" key="2">
    <source>
        <dbReference type="EMBL" id="KAK9135028.1"/>
    </source>
</evidence>
<feature type="region of interest" description="Disordered" evidence="1">
    <location>
        <begin position="74"/>
        <end position="112"/>
    </location>
</feature>
<protein>
    <submittedName>
        <fullName evidence="2">Uncharacterized protein</fullName>
    </submittedName>
</protein>
<evidence type="ECO:0000313" key="3">
    <source>
        <dbReference type="Proteomes" id="UP001420932"/>
    </source>
</evidence>
<proteinExistence type="predicted"/>
<dbReference type="Proteomes" id="UP001420932">
    <property type="component" value="Unassembled WGS sequence"/>
</dbReference>